<evidence type="ECO:0000256" key="3">
    <source>
        <dbReference type="SAM" id="MobiDB-lite"/>
    </source>
</evidence>
<keyword evidence="5" id="KW-1185">Reference proteome</keyword>
<gene>
    <name evidence="4" type="ORF">EWM59_09565</name>
</gene>
<dbReference type="Proteomes" id="UP000293162">
    <property type="component" value="Unassembled WGS sequence"/>
</dbReference>
<accession>A0A4Q5M111</accession>
<comment type="caution">
    <text evidence="4">The sequence shown here is derived from an EMBL/GenBank/DDBJ whole genome shotgun (WGS) entry which is preliminary data.</text>
</comment>
<feature type="compositionally biased region" description="Polar residues" evidence="3">
    <location>
        <begin position="241"/>
        <end position="251"/>
    </location>
</feature>
<feature type="region of interest" description="Disordered" evidence="3">
    <location>
        <begin position="238"/>
        <end position="269"/>
    </location>
</feature>
<dbReference type="OrthoDB" id="9779630at2"/>
<dbReference type="PANTHER" id="PTHR31088">
    <property type="entry name" value="MEMBRANE-ASSOCIATED PROTEIN VIPP1, CHLOROPLASTIC"/>
    <property type="match status" value="1"/>
</dbReference>
<dbReference type="Pfam" id="PF04012">
    <property type="entry name" value="PspA_IM30"/>
    <property type="match status" value="1"/>
</dbReference>
<name>A0A4Q5M111_9BACT</name>
<evidence type="ECO:0000313" key="4">
    <source>
        <dbReference type="EMBL" id="RYU95862.1"/>
    </source>
</evidence>
<dbReference type="AlphaFoldDB" id="A0A4Q5M111"/>
<dbReference type="InterPro" id="IPR007157">
    <property type="entry name" value="PspA_VIPP1"/>
</dbReference>
<feature type="coiled-coil region" evidence="2">
    <location>
        <begin position="110"/>
        <end position="137"/>
    </location>
</feature>
<dbReference type="RefSeq" id="WP_130020742.1">
    <property type="nucleotide sequence ID" value="NZ_SEWF01000011.1"/>
</dbReference>
<protein>
    <submittedName>
        <fullName evidence="4">PspA/IM30 family protein</fullName>
    </submittedName>
</protein>
<feature type="compositionally biased region" description="Basic and acidic residues" evidence="3">
    <location>
        <begin position="257"/>
        <end position="269"/>
    </location>
</feature>
<proteinExistence type="inferred from homology"/>
<evidence type="ECO:0000313" key="5">
    <source>
        <dbReference type="Proteomes" id="UP000293162"/>
    </source>
</evidence>
<dbReference type="EMBL" id="SEWF01000011">
    <property type="protein sequence ID" value="RYU95862.1"/>
    <property type="molecule type" value="Genomic_DNA"/>
</dbReference>
<keyword evidence="2" id="KW-0175">Coiled coil</keyword>
<sequence length="269" mass="30432">MWTNLLKRILNISKAKANDTLDHIEDPVQMMKLAVVELEEAITKVTKALAIAMANQLRLEKDHGQFRLEGISWYQKAAIALQNSDEELAKKALSQKALAEKKETEYGALAENSMHMVQQLNEQLDEFKLKLEEAKTKQSIYAAKAESAKAQKQISESLGGLNSSALANMSKYEDKINQLAAEAESLTALNSMTSNLNREFREMENDMSVQSDLEKLKNQLAVESEKQKEERLNEIQKKFNEMNQSDSQLPPTSNPKPDIDKLLNDFFKP</sequence>
<reference evidence="4 5" key="1">
    <citation type="submission" date="2019-02" db="EMBL/GenBank/DDBJ databases">
        <title>Bacterial novel species Emticicia sp. 17J42-9 isolated from soil.</title>
        <authorList>
            <person name="Jung H.-Y."/>
        </authorList>
    </citation>
    <scope>NUCLEOTIDE SEQUENCE [LARGE SCALE GENOMIC DNA]</scope>
    <source>
        <strain evidence="4 5">17J42-9</strain>
    </source>
</reference>
<evidence type="ECO:0000256" key="2">
    <source>
        <dbReference type="SAM" id="Coils"/>
    </source>
</evidence>
<evidence type="ECO:0000256" key="1">
    <source>
        <dbReference type="ARBA" id="ARBA00043985"/>
    </source>
</evidence>
<dbReference type="PANTHER" id="PTHR31088:SF6">
    <property type="entry name" value="PHAGE SHOCK PROTEIN A"/>
    <property type="match status" value="1"/>
</dbReference>
<organism evidence="4 5">
    <name type="scientific">Emticicia agri</name>
    <dbReference type="NCBI Taxonomy" id="2492393"/>
    <lineage>
        <taxon>Bacteria</taxon>
        <taxon>Pseudomonadati</taxon>
        <taxon>Bacteroidota</taxon>
        <taxon>Cytophagia</taxon>
        <taxon>Cytophagales</taxon>
        <taxon>Leadbetterellaceae</taxon>
        <taxon>Emticicia</taxon>
    </lineage>
</organism>
<comment type="similarity">
    <text evidence="1">Belongs to the PspA/Vipp/IM30 family.</text>
</comment>